<evidence type="ECO:0000256" key="3">
    <source>
        <dbReference type="SAM" id="Phobius"/>
    </source>
</evidence>
<feature type="region of interest" description="Disordered" evidence="2">
    <location>
        <begin position="319"/>
        <end position="343"/>
    </location>
</feature>
<evidence type="ECO:0000256" key="2">
    <source>
        <dbReference type="SAM" id="MobiDB-lite"/>
    </source>
</evidence>
<gene>
    <name evidence="4" type="ORF">CEUSTIGMA_g9128.t1</name>
</gene>
<dbReference type="AlphaFoldDB" id="A0A250XFZ0"/>
<comment type="caution">
    <text evidence="4">The sequence shown here is derived from an EMBL/GenBank/DDBJ whole genome shotgun (WGS) entry which is preliminary data.</text>
</comment>
<proteinExistence type="predicted"/>
<evidence type="ECO:0000256" key="1">
    <source>
        <dbReference type="SAM" id="Coils"/>
    </source>
</evidence>
<accession>A0A250XFZ0</accession>
<name>A0A250XFZ0_9CHLO</name>
<keyword evidence="3" id="KW-0472">Membrane</keyword>
<dbReference type="EMBL" id="BEGY01000069">
    <property type="protein sequence ID" value="GAX81700.1"/>
    <property type="molecule type" value="Genomic_DNA"/>
</dbReference>
<evidence type="ECO:0000313" key="4">
    <source>
        <dbReference type="EMBL" id="GAX81700.1"/>
    </source>
</evidence>
<keyword evidence="1" id="KW-0175">Coiled coil</keyword>
<feature type="coiled-coil region" evidence="1">
    <location>
        <begin position="210"/>
        <end position="272"/>
    </location>
</feature>
<keyword evidence="3" id="KW-1133">Transmembrane helix</keyword>
<keyword evidence="5" id="KW-1185">Reference proteome</keyword>
<feature type="transmembrane region" description="Helical" evidence="3">
    <location>
        <begin position="362"/>
        <end position="383"/>
    </location>
</feature>
<organism evidence="4 5">
    <name type="scientific">Chlamydomonas eustigma</name>
    <dbReference type="NCBI Taxonomy" id="1157962"/>
    <lineage>
        <taxon>Eukaryota</taxon>
        <taxon>Viridiplantae</taxon>
        <taxon>Chlorophyta</taxon>
        <taxon>core chlorophytes</taxon>
        <taxon>Chlorophyceae</taxon>
        <taxon>CS clade</taxon>
        <taxon>Chlamydomonadales</taxon>
        <taxon>Chlamydomonadaceae</taxon>
        <taxon>Chlamydomonas</taxon>
    </lineage>
</organism>
<keyword evidence="3" id="KW-0812">Transmembrane</keyword>
<protein>
    <submittedName>
        <fullName evidence="4">Uncharacterized protein</fullName>
    </submittedName>
</protein>
<dbReference type="Proteomes" id="UP000232323">
    <property type="component" value="Unassembled WGS sequence"/>
</dbReference>
<reference evidence="4 5" key="1">
    <citation type="submission" date="2017-08" db="EMBL/GenBank/DDBJ databases">
        <title>Acidophilic green algal genome provides insights into adaptation to an acidic environment.</title>
        <authorList>
            <person name="Hirooka S."/>
            <person name="Hirose Y."/>
            <person name="Kanesaki Y."/>
            <person name="Higuchi S."/>
            <person name="Fujiwara T."/>
            <person name="Onuma R."/>
            <person name="Era A."/>
            <person name="Ohbayashi R."/>
            <person name="Uzuka A."/>
            <person name="Nozaki H."/>
            <person name="Yoshikawa H."/>
            <person name="Miyagishima S.Y."/>
        </authorList>
    </citation>
    <scope>NUCLEOTIDE SEQUENCE [LARGE SCALE GENOMIC DNA]</scope>
    <source>
        <strain evidence="4 5">NIES-2499</strain>
    </source>
</reference>
<sequence length="385" mass="42519">MSLPVTEPTFSDADKRSYLKRVSKSLRRQLSRPVTKTAYNPTFDTTFDAAPTIYSQGQIESSNYATSALAGASMQTEVLHHPSSSGHLSIPLPQHLLPQHLQSHGFLQAHTFECGQDVTFTFPAKSVIDACDTSPSAAPQVIEPIGSAIMVAPLSRDQYMRPVLSPRSRKGTRSGPYEGYASGRWLEIEMRNEIDDLAHNVDKYASRRVNKAADEEKIVLLEKIAQFEKQVSQLLRKIKDMELLLPGEDGQYKLLQQELKELEQDCDYYYNLYLEEVNAKMAEKQAVGDALRHLNDMETEFARIKGAVEGPTGLLVSTSAAEGGDGQAGPDSTKQTAADNADRGKAIEEQQWPNVPRILTRLALVILFLGCIAAAILGTYFVMKG</sequence>
<evidence type="ECO:0000313" key="5">
    <source>
        <dbReference type="Proteomes" id="UP000232323"/>
    </source>
</evidence>
<dbReference type="OrthoDB" id="532343at2759"/>